<evidence type="ECO:0000313" key="2">
    <source>
        <dbReference type="EMBL" id="GBP59327.1"/>
    </source>
</evidence>
<dbReference type="AlphaFoldDB" id="A0A4C1XAN2"/>
<dbReference type="Proteomes" id="UP000299102">
    <property type="component" value="Unassembled WGS sequence"/>
</dbReference>
<name>A0A4C1XAN2_EUMVA</name>
<feature type="region of interest" description="Disordered" evidence="1">
    <location>
        <begin position="92"/>
        <end position="113"/>
    </location>
</feature>
<keyword evidence="3" id="KW-1185">Reference proteome</keyword>
<organism evidence="2 3">
    <name type="scientific">Eumeta variegata</name>
    <name type="common">Bagworm moth</name>
    <name type="synonym">Eumeta japonica</name>
    <dbReference type="NCBI Taxonomy" id="151549"/>
    <lineage>
        <taxon>Eukaryota</taxon>
        <taxon>Metazoa</taxon>
        <taxon>Ecdysozoa</taxon>
        <taxon>Arthropoda</taxon>
        <taxon>Hexapoda</taxon>
        <taxon>Insecta</taxon>
        <taxon>Pterygota</taxon>
        <taxon>Neoptera</taxon>
        <taxon>Endopterygota</taxon>
        <taxon>Lepidoptera</taxon>
        <taxon>Glossata</taxon>
        <taxon>Ditrysia</taxon>
        <taxon>Tineoidea</taxon>
        <taxon>Psychidae</taxon>
        <taxon>Oiketicinae</taxon>
        <taxon>Eumeta</taxon>
    </lineage>
</organism>
<comment type="caution">
    <text evidence="2">The sequence shown here is derived from an EMBL/GenBank/DDBJ whole genome shotgun (WGS) entry which is preliminary data.</text>
</comment>
<dbReference type="EMBL" id="BGZK01000758">
    <property type="protein sequence ID" value="GBP59327.1"/>
    <property type="molecule type" value="Genomic_DNA"/>
</dbReference>
<accession>A0A4C1XAN2</accession>
<reference evidence="2 3" key="1">
    <citation type="journal article" date="2019" name="Commun. Biol.">
        <title>The bagworm genome reveals a unique fibroin gene that provides high tensile strength.</title>
        <authorList>
            <person name="Kono N."/>
            <person name="Nakamura H."/>
            <person name="Ohtoshi R."/>
            <person name="Tomita M."/>
            <person name="Numata K."/>
            <person name="Arakawa K."/>
        </authorList>
    </citation>
    <scope>NUCLEOTIDE SEQUENCE [LARGE SCALE GENOMIC DNA]</scope>
</reference>
<gene>
    <name evidence="2" type="ORF">EVAR_40713_1</name>
</gene>
<sequence>MKNRIANGNRIKIEKGTRSEIENECGDEIRIKSVTGIGTENEISNRLNALGVCADAAAGRSAFSILVAAFPTGPAGRSRAPSRLFAQLLRARRASKPAPRPADSPPFRLSPARRATFHPNTNYIQF</sequence>
<evidence type="ECO:0000256" key="1">
    <source>
        <dbReference type="SAM" id="MobiDB-lite"/>
    </source>
</evidence>
<protein>
    <submittedName>
        <fullName evidence="2">Uncharacterized protein</fullName>
    </submittedName>
</protein>
<evidence type="ECO:0000313" key="3">
    <source>
        <dbReference type="Proteomes" id="UP000299102"/>
    </source>
</evidence>
<proteinExistence type="predicted"/>